<dbReference type="EMBL" id="CAJMWT010002516">
    <property type="protein sequence ID" value="CAE6445614.1"/>
    <property type="molecule type" value="Genomic_DNA"/>
</dbReference>
<gene>
    <name evidence="1" type="ORF">RDB_LOCUS80361</name>
</gene>
<organism evidence="1 2">
    <name type="scientific">Rhizoctonia solani</name>
    <dbReference type="NCBI Taxonomy" id="456999"/>
    <lineage>
        <taxon>Eukaryota</taxon>
        <taxon>Fungi</taxon>
        <taxon>Dikarya</taxon>
        <taxon>Basidiomycota</taxon>
        <taxon>Agaricomycotina</taxon>
        <taxon>Agaricomycetes</taxon>
        <taxon>Cantharellales</taxon>
        <taxon>Ceratobasidiaceae</taxon>
        <taxon>Rhizoctonia</taxon>
    </lineage>
</organism>
<name>A0A8H3B1Y0_9AGAM</name>
<sequence length="562" mass="63857">MSIESPACLAVQRWEDAHSHLLSALTTYMDTCTSLKHSPLAGLATHTEDLIPRIERHITSLGSFVACQVSETRSILSTTRNQLVSRIYALPEEVLVEIFTRVIYLTDKSRQPMERALKTLYRHLHSLTEVCSSWRNIAIRRKDFWSIVPVIEKCECSGQLLEEVTERSLRRSSGAGLYVAIDSSHQLRTLLRPLISHGNHIKALNVRTKSRYTMKGALFTLPVFSLPGTLSELSIYLKPGAEYELPTDLDCEIIELPLQHQENFKRIFSSLRALRIRVAHIDLYDVSFANLVELRLEDIRLGDQLIFKRLLGTISSALNLQYLHLAAVSSITSHHHIISHDDDLPSISLPNLKQVYLSDMWFYDLKAIFESFVPGHEKWMLSVPSYCIDANLSGLFPEITTQRLGLLLKGFNIDTLMLRGEGDENYLDGSKLSQLLRAVPTMTTLEMHGWYLDRLRLKALTHSLDFDGAEHTPFPCIHNLHIYHSRITDGFEEGIRAVVTSHKIQQLWLGGFSTSTSGDDSRKRTITDGDDIVGWLASNVLDFQLMGCYDTPESAIRKWCLW</sequence>
<protein>
    <recommendedName>
        <fullName evidence="3">F-box domain-containing protein</fullName>
    </recommendedName>
</protein>
<dbReference type="Proteomes" id="UP000663843">
    <property type="component" value="Unassembled WGS sequence"/>
</dbReference>
<dbReference type="InterPro" id="IPR032675">
    <property type="entry name" value="LRR_dom_sf"/>
</dbReference>
<proteinExistence type="predicted"/>
<accession>A0A8H3B1Y0</accession>
<evidence type="ECO:0008006" key="3">
    <source>
        <dbReference type="Google" id="ProtNLM"/>
    </source>
</evidence>
<comment type="caution">
    <text evidence="1">The sequence shown here is derived from an EMBL/GenBank/DDBJ whole genome shotgun (WGS) entry which is preliminary data.</text>
</comment>
<dbReference type="AlphaFoldDB" id="A0A8H3B1Y0"/>
<dbReference type="SUPFAM" id="SSF52047">
    <property type="entry name" value="RNI-like"/>
    <property type="match status" value="1"/>
</dbReference>
<evidence type="ECO:0000313" key="1">
    <source>
        <dbReference type="EMBL" id="CAE6445614.1"/>
    </source>
</evidence>
<dbReference type="Gene3D" id="3.80.10.10">
    <property type="entry name" value="Ribonuclease Inhibitor"/>
    <property type="match status" value="1"/>
</dbReference>
<evidence type="ECO:0000313" key="2">
    <source>
        <dbReference type="Proteomes" id="UP000663843"/>
    </source>
</evidence>
<reference evidence="1" key="1">
    <citation type="submission" date="2021-01" db="EMBL/GenBank/DDBJ databases">
        <authorList>
            <person name="Kaushik A."/>
        </authorList>
    </citation>
    <scope>NUCLEOTIDE SEQUENCE</scope>
    <source>
        <strain evidence="1">AG2-2IIIB</strain>
    </source>
</reference>